<feature type="compositionally biased region" description="Polar residues" evidence="1">
    <location>
        <begin position="644"/>
        <end position="654"/>
    </location>
</feature>
<name>A0A4P9Y849_9FUNG</name>
<sequence length="654" mass="72831">MGIVEPCNKERKGGPIVKYASLLLGISPNLSKLLHSLLLLYPGDQNGQREVSGLTDGGKSCLGVQKRDGEIRKDLDPYQACLTPPCWQEGLVGVAECKNLTDVIADWLLGDKIERCLKMDGAKGLGRANTPAMRKMKSVGSCELCVPFSHSRQTVNVYQGDIQTSLTDDPALKEKTKTTSRPLPVTTHSTTSTKQLTSKNEPLKSGKTVRFLDDPVQKSHQFLAYPPIQQTNQVASTSSTAQNSRISSPQKSIASTVNAVKAEGTSAQEPKKPSVPPQLAIMGSSSHLHSHGQKTENRPSSHEQKNVNRPSFHEQKNVDRPSDLHAAVTKDGDSKTQPLNSIAPPTSKSRKARESDELMVQYLIKMSFLYAQRLQLEDKRFCKYLLKLVQQNLQLHNTATDIAKEIPEQSSLQAALLTLQKDLIKHLHYYPTPLPPGERLAPPPSKYAPSYQIRLVLWGWVWVWIWRWVWIWEWVWGRLQLLGLPLLGGLAALSSMKKSKTSKKNTSDNDSKKDKNDDDMKDEYKDDKYDGWDGKGKEDKKNKVTDVREGGSVEDWASAGPSTEEGWNQDNGTLLKASSNYSTEENGQKMKGDLQMDTMATKEDNYSFSYLTTPVSPASLDQEEEAHSGDFTPVWDQSDGLQGVHQSPFSSMWQ</sequence>
<reference evidence="3" key="1">
    <citation type="journal article" date="2018" name="Nat. Microbiol.">
        <title>Leveraging single-cell genomics to expand the fungal tree of life.</title>
        <authorList>
            <person name="Ahrendt S.R."/>
            <person name="Quandt C.A."/>
            <person name="Ciobanu D."/>
            <person name="Clum A."/>
            <person name="Salamov A."/>
            <person name="Andreopoulos B."/>
            <person name="Cheng J.F."/>
            <person name="Woyke T."/>
            <person name="Pelin A."/>
            <person name="Henrissat B."/>
            <person name="Reynolds N.K."/>
            <person name="Benny G.L."/>
            <person name="Smith M.E."/>
            <person name="James T.Y."/>
            <person name="Grigoriev I.V."/>
        </authorList>
    </citation>
    <scope>NUCLEOTIDE SEQUENCE [LARGE SCALE GENOMIC DNA]</scope>
</reference>
<accession>A0A4P9Y849</accession>
<gene>
    <name evidence="2" type="ORF">BJ684DRAFT_14749</name>
</gene>
<evidence type="ECO:0000313" key="3">
    <source>
        <dbReference type="Proteomes" id="UP000267251"/>
    </source>
</evidence>
<dbReference type="AlphaFoldDB" id="A0A4P9Y849"/>
<feature type="compositionally biased region" description="Polar residues" evidence="1">
    <location>
        <begin position="335"/>
        <end position="347"/>
    </location>
</feature>
<protein>
    <submittedName>
        <fullName evidence="2">Uncharacterized protein</fullName>
    </submittedName>
</protein>
<dbReference type="Proteomes" id="UP000267251">
    <property type="component" value="Unassembled WGS sequence"/>
</dbReference>
<feature type="compositionally biased region" description="Low complexity" evidence="1">
    <location>
        <begin position="186"/>
        <end position="198"/>
    </location>
</feature>
<feature type="compositionally biased region" description="Basic and acidic residues" evidence="1">
    <location>
        <begin position="293"/>
        <end position="334"/>
    </location>
</feature>
<evidence type="ECO:0000313" key="2">
    <source>
        <dbReference type="EMBL" id="RKP14954.1"/>
    </source>
</evidence>
<feature type="region of interest" description="Disordered" evidence="1">
    <location>
        <begin position="498"/>
        <end position="571"/>
    </location>
</feature>
<feature type="compositionally biased region" description="Basic and acidic residues" evidence="1">
    <location>
        <begin position="505"/>
        <end position="551"/>
    </location>
</feature>
<keyword evidence="3" id="KW-1185">Reference proteome</keyword>
<dbReference type="EMBL" id="KZ987772">
    <property type="protein sequence ID" value="RKP14954.1"/>
    <property type="molecule type" value="Genomic_DNA"/>
</dbReference>
<organism evidence="2 3">
    <name type="scientific">Piptocephalis cylindrospora</name>
    <dbReference type="NCBI Taxonomy" id="1907219"/>
    <lineage>
        <taxon>Eukaryota</taxon>
        <taxon>Fungi</taxon>
        <taxon>Fungi incertae sedis</taxon>
        <taxon>Zoopagomycota</taxon>
        <taxon>Zoopagomycotina</taxon>
        <taxon>Zoopagomycetes</taxon>
        <taxon>Zoopagales</taxon>
        <taxon>Piptocephalidaceae</taxon>
        <taxon>Piptocephalis</taxon>
    </lineage>
</organism>
<feature type="region of interest" description="Disordered" evidence="1">
    <location>
        <begin position="233"/>
        <end position="353"/>
    </location>
</feature>
<proteinExistence type="predicted"/>
<feature type="compositionally biased region" description="Polar residues" evidence="1">
    <location>
        <begin position="233"/>
        <end position="258"/>
    </location>
</feature>
<feature type="region of interest" description="Disordered" evidence="1">
    <location>
        <begin position="168"/>
        <end position="207"/>
    </location>
</feature>
<evidence type="ECO:0000256" key="1">
    <source>
        <dbReference type="SAM" id="MobiDB-lite"/>
    </source>
</evidence>
<feature type="region of interest" description="Disordered" evidence="1">
    <location>
        <begin position="617"/>
        <end position="654"/>
    </location>
</feature>